<comment type="caution">
    <text evidence="1">The sequence shown here is derived from an EMBL/GenBank/DDBJ whole genome shotgun (WGS) entry which is preliminary data.</text>
</comment>
<evidence type="ECO:0000313" key="1">
    <source>
        <dbReference type="EMBL" id="KAF2086308.1"/>
    </source>
</evidence>
<gene>
    <name evidence="1" type="ORF">K490DRAFT_66860</name>
</gene>
<protein>
    <submittedName>
        <fullName evidence="1">Uncharacterized protein</fullName>
    </submittedName>
</protein>
<name>A0A9P4LYT9_9PEZI</name>
<accession>A0A9P4LYT9</accession>
<dbReference type="EMBL" id="ML978725">
    <property type="protein sequence ID" value="KAF2086308.1"/>
    <property type="molecule type" value="Genomic_DNA"/>
</dbReference>
<sequence>MQFYALRQTPIHIRIGPDRKIYNSFAELVSHHSKTLKTQLSVEGRIFMNGDDDNDIPTITLENETTEGWEAFDYFANGNVGDALFSTEELESVGYDQLVEFYLFGVRLNAPGFQNEVLDAFYRLREVGLAQVEDEIKRVSRACESKAQRRALLEFPPRPQPRKPLSIEVLNSILPRIYPNSLLHTFLVHHVSFALVQRLDSASSYALDALPATFLWQVLKACMDKQKIKYGGGAVVVNLEEDDGDRGPLLPAGMPKALMVQWIMISSAALKHKLKILHKCKGVDTADFFDASNMCAYHRHPTAALRQQCETNFEDKNEGRGVWEDEARILSAIDEGLGLKDKK</sequence>
<dbReference type="AlphaFoldDB" id="A0A9P4LYT9"/>
<dbReference type="Proteomes" id="UP000799776">
    <property type="component" value="Unassembled WGS sequence"/>
</dbReference>
<keyword evidence="2" id="KW-1185">Reference proteome</keyword>
<proteinExistence type="predicted"/>
<reference evidence="1" key="1">
    <citation type="journal article" date="2020" name="Stud. Mycol.">
        <title>101 Dothideomycetes genomes: a test case for predicting lifestyles and emergence of pathogens.</title>
        <authorList>
            <person name="Haridas S."/>
            <person name="Albert R."/>
            <person name="Binder M."/>
            <person name="Bloem J."/>
            <person name="Labutti K."/>
            <person name="Salamov A."/>
            <person name="Andreopoulos B."/>
            <person name="Baker S."/>
            <person name="Barry K."/>
            <person name="Bills G."/>
            <person name="Bluhm B."/>
            <person name="Cannon C."/>
            <person name="Castanera R."/>
            <person name="Culley D."/>
            <person name="Daum C."/>
            <person name="Ezra D."/>
            <person name="Gonzalez J."/>
            <person name="Henrissat B."/>
            <person name="Kuo A."/>
            <person name="Liang C."/>
            <person name="Lipzen A."/>
            <person name="Lutzoni F."/>
            <person name="Magnuson J."/>
            <person name="Mondo S."/>
            <person name="Nolan M."/>
            <person name="Ohm R."/>
            <person name="Pangilinan J."/>
            <person name="Park H.-J."/>
            <person name="Ramirez L."/>
            <person name="Alfaro M."/>
            <person name="Sun H."/>
            <person name="Tritt A."/>
            <person name="Yoshinaga Y."/>
            <person name="Zwiers L.-H."/>
            <person name="Turgeon B."/>
            <person name="Goodwin S."/>
            <person name="Spatafora J."/>
            <person name="Crous P."/>
            <person name="Grigoriev I."/>
        </authorList>
    </citation>
    <scope>NUCLEOTIDE SEQUENCE</scope>
    <source>
        <strain evidence="1">CBS 121410</strain>
    </source>
</reference>
<evidence type="ECO:0000313" key="2">
    <source>
        <dbReference type="Proteomes" id="UP000799776"/>
    </source>
</evidence>
<organism evidence="1 2">
    <name type="scientific">Saccharata proteae CBS 121410</name>
    <dbReference type="NCBI Taxonomy" id="1314787"/>
    <lineage>
        <taxon>Eukaryota</taxon>
        <taxon>Fungi</taxon>
        <taxon>Dikarya</taxon>
        <taxon>Ascomycota</taxon>
        <taxon>Pezizomycotina</taxon>
        <taxon>Dothideomycetes</taxon>
        <taxon>Dothideomycetes incertae sedis</taxon>
        <taxon>Botryosphaeriales</taxon>
        <taxon>Saccharataceae</taxon>
        <taxon>Saccharata</taxon>
    </lineage>
</organism>